<accession>A0A1H1GJ87</accession>
<dbReference type="OrthoDB" id="3830423at2"/>
<dbReference type="RefSeq" id="WP_093260348.1">
    <property type="nucleotide sequence ID" value="NZ_FNKK01000002.1"/>
</dbReference>
<feature type="transmembrane region" description="Helical" evidence="1">
    <location>
        <begin position="93"/>
        <end position="112"/>
    </location>
</feature>
<dbReference type="Proteomes" id="UP000217103">
    <property type="component" value="Unassembled WGS sequence"/>
</dbReference>
<feature type="transmembrane region" description="Helical" evidence="1">
    <location>
        <begin position="68"/>
        <end position="86"/>
    </location>
</feature>
<sequence>MEAIRLVLLFLHLLGFAVLLGAFIAQLRLKLPKVSSGMLHGAIAQLVTGVALVGVREAADMTVVHAKIGAKLGIDVILLVIAIVGMRRTTSPWPFYTVGALTVVEAAVAVFWT</sequence>
<name>A0A1H1GJ87_9ACTN</name>
<proteinExistence type="predicted"/>
<organism evidence="2 3">
    <name type="scientific">Thermostaphylospora chromogena</name>
    <dbReference type="NCBI Taxonomy" id="35622"/>
    <lineage>
        <taxon>Bacteria</taxon>
        <taxon>Bacillati</taxon>
        <taxon>Actinomycetota</taxon>
        <taxon>Actinomycetes</taxon>
        <taxon>Streptosporangiales</taxon>
        <taxon>Thermomonosporaceae</taxon>
        <taxon>Thermostaphylospora</taxon>
    </lineage>
</organism>
<keyword evidence="1" id="KW-0812">Transmembrane</keyword>
<evidence type="ECO:0000313" key="3">
    <source>
        <dbReference type="Proteomes" id="UP000217103"/>
    </source>
</evidence>
<dbReference type="AlphaFoldDB" id="A0A1H1GJ87"/>
<evidence type="ECO:0008006" key="4">
    <source>
        <dbReference type="Google" id="ProtNLM"/>
    </source>
</evidence>
<evidence type="ECO:0000256" key="1">
    <source>
        <dbReference type="SAM" id="Phobius"/>
    </source>
</evidence>
<keyword evidence="1" id="KW-1133">Transmembrane helix</keyword>
<gene>
    <name evidence="2" type="ORF">SAMN04489764_3628</name>
</gene>
<keyword evidence="3" id="KW-1185">Reference proteome</keyword>
<protein>
    <recommendedName>
        <fullName evidence="4">Integral membrane protein</fullName>
    </recommendedName>
</protein>
<keyword evidence="1" id="KW-0472">Membrane</keyword>
<dbReference type="EMBL" id="FNKK01000002">
    <property type="protein sequence ID" value="SDR13241.1"/>
    <property type="molecule type" value="Genomic_DNA"/>
</dbReference>
<evidence type="ECO:0000313" key="2">
    <source>
        <dbReference type="EMBL" id="SDR13241.1"/>
    </source>
</evidence>
<reference evidence="2 3" key="1">
    <citation type="submission" date="2016-10" db="EMBL/GenBank/DDBJ databases">
        <authorList>
            <person name="de Groot N.N."/>
        </authorList>
    </citation>
    <scope>NUCLEOTIDE SEQUENCE [LARGE SCALE GENOMIC DNA]</scope>
    <source>
        <strain evidence="2 3">DSM 43794</strain>
    </source>
</reference>
<feature type="transmembrane region" description="Helical" evidence="1">
    <location>
        <begin position="37"/>
        <end position="56"/>
    </location>
</feature>
<feature type="transmembrane region" description="Helical" evidence="1">
    <location>
        <begin position="6"/>
        <end position="25"/>
    </location>
</feature>